<dbReference type="InterPro" id="IPR013830">
    <property type="entry name" value="SGNH_hydro"/>
</dbReference>
<dbReference type="Pfam" id="PF13472">
    <property type="entry name" value="Lipase_GDSL_2"/>
    <property type="match status" value="1"/>
</dbReference>
<protein>
    <recommendedName>
        <fullName evidence="1">SGNH hydrolase-type esterase domain-containing protein</fullName>
    </recommendedName>
</protein>
<dbReference type="GO" id="GO:0004622">
    <property type="term" value="F:phosphatidylcholine lysophospholipase activity"/>
    <property type="evidence" value="ECO:0007669"/>
    <property type="project" value="TreeGrafter"/>
</dbReference>
<proteinExistence type="predicted"/>
<feature type="domain" description="SGNH hydrolase-type esterase" evidence="1">
    <location>
        <begin position="175"/>
        <end position="364"/>
    </location>
</feature>
<dbReference type="Gene3D" id="3.40.50.1110">
    <property type="entry name" value="SGNH hydrolase"/>
    <property type="match status" value="1"/>
</dbReference>
<reference evidence="2 3" key="1">
    <citation type="submission" date="2018-05" db="EMBL/GenBank/DDBJ databases">
        <title>Mucilaginibacter hurinus sp. nov., isolated from briquette warehouse soil.</title>
        <authorList>
            <person name="Choi L."/>
        </authorList>
    </citation>
    <scope>NUCLEOTIDE SEQUENCE [LARGE SCALE GENOMIC DNA]</scope>
    <source>
        <strain evidence="2 3">ZR32</strain>
    </source>
</reference>
<dbReference type="PANTHER" id="PTHR30383:SF5">
    <property type="entry name" value="SGNH HYDROLASE-TYPE ESTERASE DOMAIN-CONTAINING PROTEIN"/>
    <property type="match status" value="1"/>
</dbReference>
<dbReference type="AlphaFoldDB" id="A0A367GPD1"/>
<dbReference type="InterPro" id="IPR051532">
    <property type="entry name" value="Ester_Hydrolysis_Enzymes"/>
</dbReference>
<accession>A0A367GPD1</accession>
<dbReference type="InterPro" id="IPR036514">
    <property type="entry name" value="SGNH_hydro_sf"/>
</dbReference>
<evidence type="ECO:0000259" key="1">
    <source>
        <dbReference type="Pfam" id="PF13472"/>
    </source>
</evidence>
<dbReference type="Proteomes" id="UP000253209">
    <property type="component" value="Unassembled WGS sequence"/>
</dbReference>
<keyword evidence="3" id="KW-1185">Reference proteome</keyword>
<comment type="caution">
    <text evidence="2">The sequence shown here is derived from an EMBL/GenBank/DDBJ whole genome shotgun (WGS) entry which is preliminary data.</text>
</comment>
<dbReference type="SUPFAM" id="SSF52266">
    <property type="entry name" value="SGNH hydrolase"/>
    <property type="match status" value="1"/>
</dbReference>
<gene>
    <name evidence="2" type="ORF">DJ568_09150</name>
</gene>
<dbReference type="EMBL" id="QGDC01000004">
    <property type="protein sequence ID" value="RCH55337.1"/>
    <property type="molecule type" value="Genomic_DNA"/>
</dbReference>
<dbReference type="CDD" id="cd01834">
    <property type="entry name" value="SGNH_hydrolase_like_2"/>
    <property type="match status" value="1"/>
</dbReference>
<dbReference type="PANTHER" id="PTHR30383">
    <property type="entry name" value="THIOESTERASE 1/PROTEASE 1/LYSOPHOSPHOLIPASE L1"/>
    <property type="match status" value="1"/>
</dbReference>
<evidence type="ECO:0000313" key="3">
    <source>
        <dbReference type="Proteomes" id="UP000253209"/>
    </source>
</evidence>
<name>A0A367GPD1_9SPHI</name>
<organism evidence="2 3">
    <name type="scientific">Mucilaginibacter hurinus</name>
    <dbReference type="NCBI Taxonomy" id="2201324"/>
    <lineage>
        <taxon>Bacteria</taxon>
        <taxon>Pseudomonadati</taxon>
        <taxon>Bacteroidota</taxon>
        <taxon>Sphingobacteriia</taxon>
        <taxon>Sphingobacteriales</taxon>
        <taxon>Sphingobacteriaceae</taxon>
        <taxon>Mucilaginibacter</taxon>
    </lineage>
</organism>
<evidence type="ECO:0000313" key="2">
    <source>
        <dbReference type="EMBL" id="RCH55337.1"/>
    </source>
</evidence>
<sequence length="600" mass="67511">MLNKQNRSMRSMNELYYKPSYLPSFFTAKKRDTIIRLILVVLLVTLMATIQGCTKKVSPQPVNNTVDVADRGIKEFSLPGSVQVGETVFNLDGETYVVTIKLKPGANLTSITPSVKLAAGAFIHPAVGKLVTTGNSGIYKVTLPSGTVQNWKINLVYEDAAYVNDIFKENSKVMFVGNSITHGGRYHSYIWLYYMTRFPNHRITVLNGGIAGDIVANINNRMVEDIFPKNPDVLNLTFGMNDSGYFQYLFTDPVKTSNRLVFQCDSAFKLVINKLQGRPQMQTIIMSGSPYDAKTTAVDGYWSEKPATYERIVTLQKNAAEANNWKYIDAYHPMDQINRFFQQYDPKFTISGRGDRVHPESEGHLVWAYIYLRNQNLKGHDVADFTIDAAKGLTTGATNCVISDVVSSGGNVSFNYKAYALPFPLDETKRSGDTRPASAAVKYISFMQDLNREMITVQNLAGKTYDLKIDGKVVGRFSADTLAKGINMAAIKTTPQYLQAMELLKKNEERFSTEKTMRDYYVQVYNFARPNGITNDSDPASLEKMKELKKTNAWIDLGLYERGSKPETRNGWQDKMDNLVNEIYAANKPLKRKIELVKVN</sequence>
<dbReference type="Gene3D" id="2.60.40.2340">
    <property type="match status" value="1"/>
</dbReference>